<reference evidence="2" key="1">
    <citation type="submission" date="2014-03" db="EMBL/GenBank/DDBJ databases">
        <title>The Genome Sequence of Puccinia striiformis f. sp. tritici PST-78.</title>
        <authorList>
            <consortium name="The Broad Institute Genome Sequencing Platform"/>
            <person name="Cuomo C."/>
            <person name="Hulbert S."/>
            <person name="Chen X."/>
            <person name="Walker B."/>
            <person name="Young S.K."/>
            <person name="Zeng Q."/>
            <person name="Gargeya S."/>
            <person name="Fitzgerald M."/>
            <person name="Haas B."/>
            <person name="Abouelleil A."/>
            <person name="Alvarado L."/>
            <person name="Arachchi H.M."/>
            <person name="Berlin A.M."/>
            <person name="Chapman S.B."/>
            <person name="Goldberg J."/>
            <person name="Griggs A."/>
            <person name="Gujja S."/>
            <person name="Hansen M."/>
            <person name="Howarth C."/>
            <person name="Imamovic A."/>
            <person name="Larimer J."/>
            <person name="McCowan C."/>
            <person name="Montmayeur A."/>
            <person name="Murphy C."/>
            <person name="Neiman D."/>
            <person name="Pearson M."/>
            <person name="Priest M."/>
            <person name="Roberts A."/>
            <person name="Saif S."/>
            <person name="Shea T."/>
            <person name="Sisk P."/>
            <person name="Sykes S."/>
            <person name="Wortman J."/>
            <person name="Nusbaum C."/>
            <person name="Birren B."/>
        </authorList>
    </citation>
    <scope>NUCLEOTIDE SEQUENCE [LARGE SCALE GENOMIC DNA]</scope>
    <source>
        <strain evidence="2">race PST-78</strain>
    </source>
</reference>
<name>A0A0L0VTH6_9BASI</name>
<keyword evidence="2" id="KW-1185">Reference proteome</keyword>
<dbReference type="Proteomes" id="UP000054564">
    <property type="component" value="Unassembled WGS sequence"/>
</dbReference>
<organism evidence="1 2">
    <name type="scientific">Puccinia striiformis f. sp. tritici PST-78</name>
    <dbReference type="NCBI Taxonomy" id="1165861"/>
    <lineage>
        <taxon>Eukaryota</taxon>
        <taxon>Fungi</taxon>
        <taxon>Dikarya</taxon>
        <taxon>Basidiomycota</taxon>
        <taxon>Pucciniomycotina</taxon>
        <taxon>Pucciniomycetes</taxon>
        <taxon>Pucciniales</taxon>
        <taxon>Pucciniaceae</taxon>
        <taxon>Puccinia</taxon>
    </lineage>
</organism>
<sequence>MSGQINIPAPAKTYITDRHRPLNYDTIPLTFQTQQTSTGSVTNPSLTTEMERVILELSILNIQ</sequence>
<evidence type="ECO:0000313" key="1">
    <source>
        <dbReference type="EMBL" id="KNF02583.1"/>
    </source>
</evidence>
<dbReference type="AlphaFoldDB" id="A0A0L0VTH6"/>
<gene>
    <name evidence="1" type="ORF">PSTG_04181</name>
</gene>
<proteinExistence type="predicted"/>
<dbReference type="EMBL" id="AJIL01000022">
    <property type="protein sequence ID" value="KNF02583.1"/>
    <property type="molecule type" value="Genomic_DNA"/>
</dbReference>
<accession>A0A0L0VTH6</accession>
<protein>
    <submittedName>
        <fullName evidence="1">Uncharacterized protein</fullName>
    </submittedName>
</protein>
<comment type="caution">
    <text evidence="1">The sequence shown here is derived from an EMBL/GenBank/DDBJ whole genome shotgun (WGS) entry which is preliminary data.</text>
</comment>
<evidence type="ECO:0000313" key="2">
    <source>
        <dbReference type="Proteomes" id="UP000054564"/>
    </source>
</evidence>